<keyword evidence="7" id="KW-0496">Mitochondrion</keyword>
<dbReference type="AlphaFoldDB" id="A0A507BFJ3"/>
<comment type="caution">
    <text evidence="11">The sequence shown here is derived from an EMBL/GenBank/DDBJ whole genome shotgun (WGS) entry which is preliminary data.</text>
</comment>
<protein>
    <recommendedName>
        <fullName evidence="3">Cytochrome c oxidase assembly protein COX20, mitochondrial</fullName>
    </recommendedName>
</protein>
<reference evidence="11 12" key="1">
    <citation type="submission" date="2019-06" db="EMBL/GenBank/DDBJ databases">
        <title>Draft genome sequence of the filamentous fungus Phialemoniopsis curvata isolated from diesel fuel.</title>
        <authorList>
            <person name="Varaljay V.A."/>
            <person name="Lyon W.J."/>
            <person name="Crouch A.L."/>
            <person name="Drake C.E."/>
            <person name="Hollomon J.M."/>
            <person name="Nadeau L.J."/>
            <person name="Nunn H.S."/>
            <person name="Stevenson B.S."/>
            <person name="Bojanowski C.L."/>
            <person name="Crookes-Goodson W.J."/>
        </authorList>
    </citation>
    <scope>NUCLEOTIDE SEQUENCE [LARGE SCALE GENOMIC DNA]</scope>
    <source>
        <strain evidence="11 12">D216</strain>
    </source>
</reference>
<dbReference type="GO" id="GO:0033617">
    <property type="term" value="P:mitochondrial respiratory chain complex IV assembly"/>
    <property type="evidence" value="ECO:0007669"/>
    <property type="project" value="InterPro"/>
</dbReference>
<evidence type="ECO:0000256" key="5">
    <source>
        <dbReference type="ARBA" id="ARBA00022792"/>
    </source>
</evidence>
<dbReference type="EMBL" id="SKBQ01000011">
    <property type="protein sequence ID" value="TPX18263.1"/>
    <property type="molecule type" value="Genomic_DNA"/>
</dbReference>
<evidence type="ECO:0000256" key="1">
    <source>
        <dbReference type="ARBA" id="ARBA00004273"/>
    </source>
</evidence>
<dbReference type="FunCoup" id="A0A507BFJ3">
    <property type="interactions" value="196"/>
</dbReference>
<comment type="subcellular location">
    <subcellularLocation>
        <location evidence="1">Mitochondrion inner membrane</location>
    </subcellularLocation>
</comment>
<dbReference type="OrthoDB" id="14603at2759"/>
<evidence type="ECO:0000313" key="12">
    <source>
        <dbReference type="Proteomes" id="UP000319257"/>
    </source>
</evidence>
<dbReference type="RefSeq" id="XP_030999974.1">
    <property type="nucleotide sequence ID" value="XM_031136998.1"/>
</dbReference>
<dbReference type="GO" id="GO:0005743">
    <property type="term" value="C:mitochondrial inner membrane"/>
    <property type="evidence" value="ECO:0007669"/>
    <property type="project" value="UniProtKB-SubCell"/>
</dbReference>
<organism evidence="11 12">
    <name type="scientific">Thyridium curvatum</name>
    <dbReference type="NCBI Taxonomy" id="1093900"/>
    <lineage>
        <taxon>Eukaryota</taxon>
        <taxon>Fungi</taxon>
        <taxon>Dikarya</taxon>
        <taxon>Ascomycota</taxon>
        <taxon>Pezizomycotina</taxon>
        <taxon>Sordariomycetes</taxon>
        <taxon>Sordariomycetidae</taxon>
        <taxon>Thyridiales</taxon>
        <taxon>Thyridiaceae</taxon>
        <taxon>Thyridium</taxon>
    </lineage>
</organism>
<dbReference type="PANTHER" id="PTHR31586">
    <property type="entry name" value="CYTOCHROME C OXIDASE PROTEIN 20"/>
    <property type="match status" value="1"/>
</dbReference>
<keyword evidence="6" id="KW-1133">Transmembrane helix</keyword>
<feature type="region of interest" description="Disordered" evidence="10">
    <location>
        <begin position="1"/>
        <end position="56"/>
    </location>
</feature>
<keyword evidence="9" id="KW-0175">Coiled coil</keyword>
<keyword evidence="8" id="KW-0472">Membrane</keyword>
<comment type="similarity">
    <text evidence="2">Belongs to the COX20 family.</text>
</comment>
<proteinExistence type="inferred from homology"/>
<dbReference type="InParanoid" id="A0A507BFJ3"/>
<feature type="compositionally biased region" description="Low complexity" evidence="10">
    <location>
        <begin position="1"/>
        <end position="13"/>
    </location>
</feature>
<evidence type="ECO:0000313" key="11">
    <source>
        <dbReference type="EMBL" id="TPX18263.1"/>
    </source>
</evidence>
<dbReference type="InterPro" id="IPR022533">
    <property type="entry name" value="Cox20"/>
</dbReference>
<gene>
    <name evidence="11" type="ORF">E0L32_002772</name>
</gene>
<dbReference type="PANTHER" id="PTHR31586:SF1">
    <property type="entry name" value="CYTOCHROME C OXIDASE ASSEMBLY PROTEIN COX20, MITOCHONDRIAL"/>
    <property type="match status" value="1"/>
</dbReference>
<evidence type="ECO:0000256" key="4">
    <source>
        <dbReference type="ARBA" id="ARBA00022692"/>
    </source>
</evidence>
<evidence type="ECO:0000256" key="10">
    <source>
        <dbReference type="SAM" id="MobiDB-lite"/>
    </source>
</evidence>
<feature type="coiled-coil region" evidence="9">
    <location>
        <begin position="168"/>
        <end position="202"/>
    </location>
</feature>
<evidence type="ECO:0000256" key="9">
    <source>
        <dbReference type="SAM" id="Coils"/>
    </source>
</evidence>
<keyword evidence="4" id="KW-0812">Transmembrane</keyword>
<dbReference type="Pfam" id="PF12597">
    <property type="entry name" value="Cox20"/>
    <property type="match status" value="1"/>
</dbReference>
<evidence type="ECO:0000256" key="7">
    <source>
        <dbReference type="ARBA" id="ARBA00023128"/>
    </source>
</evidence>
<evidence type="ECO:0000256" key="8">
    <source>
        <dbReference type="ARBA" id="ARBA00023136"/>
    </source>
</evidence>
<evidence type="ECO:0000256" key="2">
    <source>
        <dbReference type="ARBA" id="ARBA00009575"/>
    </source>
</evidence>
<keyword evidence="5" id="KW-0999">Mitochondrion inner membrane</keyword>
<sequence>MGSVSRSDSSGHSNTNFKFDSRPSHRPAPGLEMSRDGKDGAAATWGAQQFDAAPSPDQLKKIQDEEAAQKAKSAAPQQRLSVVDAAKTIKPDDFLKIHQLPCARQGLLTGIGGGAALGVLRYILGAPIPKATNWAAGAFAIGSIISYEFCQSQRRAEVEKMKRVVEVYDKKQAEWKAKEEEKKRMKKQQEQEEEAARLAAQKRWYKFW</sequence>
<evidence type="ECO:0000256" key="3">
    <source>
        <dbReference type="ARBA" id="ARBA00017689"/>
    </source>
</evidence>
<accession>A0A507BFJ3</accession>
<name>A0A507BFJ3_9PEZI</name>
<dbReference type="GeneID" id="41970219"/>
<keyword evidence="12" id="KW-1185">Reference proteome</keyword>
<dbReference type="Proteomes" id="UP000319257">
    <property type="component" value="Unassembled WGS sequence"/>
</dbReference>
<evidence type="ECO:0000256" key="6">
    <source>
        <dbReference type="ARBA" id="ARBA00022989"/>
    </source>
</evidence>